<evidence type="ECO:0000313" key="3">
    <source>
        <dbReference type="Proteomes" id="UP000494363"/>
    </source>
</evidence>
<sequence>MHSLSLKRTLTRLLVIYALSMVVCVARCFCAMTHFGPGIVARADLPFGPGSTMRKPHDQPDNENEAGDVDQSEAAE</sequence>
<evidence type="ECO:0000256" key="1">
    <source>
        <dbReference type="SAM" id="MobiDB-lite"/>
    </source>
</evidence>
<evidence type="ECO:0000313" key="2">
    <source>
        <dbReference type="EMBL" id="CAB3746002.1"/>
    </source>
</evidence>
<proteinExistence type="predicted"/>
<feature type="region of interest" description="Disordered" evidence="1">
    <location>
        <begin position="46"/>
        <end position="76"/>
    </location>
</feature>
<feature type="compositionally biased region" description="Acidic residues" evidence="1">
    <location>
        <begin position="61"/>
        <end position="76"/>
    </location>
</feature>
<protein>
    <submittedName>
        <fullName evidence="2">Uncharacterized protein</fullName>
    </submittedName>
</protein>
<accession>A0A6J5CYF2</accession>
<gene>
    <name evidence="2" type="ORF">LMG29542_00098</name>
</gene>
<organism evidence="2 3">
    <name type="scientific">Paraburkholderia humisilvae</name>
    <dbReference type="NCBI Taxonomy" id="627669"/>
    <lineage>
        <taxon>Bacteria</taxon>
        <taxon>Pseudomonadati</taxon>
        <taxon>Pseudomonadota</taxon>
        <taxon>Betaproteobacteria</taxon>
        <taxon>Burkholderiales</taxon>
        <taxon>Burkholderiaceae</taxon>
        <taxon>Paraburkholderia</taxon>
    </lineage>
</organism>
<dbReference type="Proteomes" id="UP000494363">
    <property type="component" value="Unassembled WGS sequence"/>
</dbReference>
<name>A0A6J5CYF2_9BURK</name>
<dbReference type="EMBL" id="CADIKH010000001">
    <property type="protein sequence ID" value="CAB3746002.1"/>
    <property type="molecule type" value="Genomic_DNA"/>
</dbReference>
<keyword evidence="3" id="KW-1185">Reference proteome</keyword>
<reference evidence="2 3" key="1">
    <citation type="submission" date="2020-04" db="EMBL/GenBank/DDBJ databases">
        <authorList>
            <person name="De Canck E."/>
        </authorList>
    </citation>
    <scope>NUCLEOTIDE SEQUENCE [LARGE SCALE GENOMIC DNA]</scope>
    <source>
        <strain evidence="2 3">LMG 29542</strain>
    </source>
</reference>
<dbReference type="AlphaFoldDB" id="A0A6J5CYF2"/>